<evidence type="ECO:0000256" key="3">
    <source>
        <dbReference type="ARBA" id="ARBA00022801"/>
    </source>
</evidence>
<comment type="caution">
    <text evidence="7">The sequence shown here is derived from an EMBL/GenBank/DDBJ whole genome shotgun (WGS) entry which is preliminary data.</text>
</comment>
<protein>
    <submittedName>
        <fullName evidence="7">N-acetylglucosamine-6-phosphate deacetylase</fullName>
        <ecNumber evidence="7">3.5.1.25</ecNumber>
    </submittedName>
</protein>
<evidence type="ECO:0000313" key="7">
    <source>
        <dbReference type="EMBL" id="MCD2422702.1"/>
    </source>
</evidence>
<keyword evidence="4 5" id="KW-0119">Carbohydrate metabolism</keyword>
<dbReference type="PANTHER" id="PTHR11113:SF14">
    <property type="entry name" value="N-ACETYLGLUCOSAMINE-6-PHOSPHATE DEACETYLASE"/>
    <property type="match status" value="1"/>
</dbReference>
<comment type="similarity">
    <text evidence="1 5">Belongs to the metallo-dependent hydrolases superfamily. NagA family.</text>
</comment>
<reference evidence="7 8" key="1">
    <citation type="submission" date="2021-11" db="EMBL/GenBank/DDBJ databases">
        <title>Genomic of Niabella pedocola.</title>
        <authorList>
            <person name="Wu T."/>
        </authorList>
    </citation>
    <scope>NUCLEOTIDE SEQUENCE [LARGE SCALE GENOMIC DNA]</scope>
    <source>
        <strain evidence="7 8">JCM 31011</strain>
    </source>
</reference>
<organism evidence="7 8">
    <name type="scientific">Niabella pedocola</name>
    <dbReference type="NCBI Taxonomy" id="1752077"/>
    <lineage>
        <taxon>Bacteria</taxon>
        <taxon>Pseudomonadati</taxon>
        <taxon>Bacteroidota</taxon>
        <taxon>Chitinophagia</taxon>
        <taxon>Chitinophagales</taxon>
        <taxon>Chitinophagaceae</taxon>
        <taxon>Niabella</taxon>
    </lineage>
</organism>
<evidence type="ECO:0000256" key="4">
    <source>
        <dbReference type="ARBA" id="ARBA00023277"/>
    </source>
</evidence>
<keyword evidence="2" id="KW-0479">Metal-binding</keyword>
<keyword evidence="8" id="KW-1185">Reference proteome</keyword>
<evidence type="ECO:0000256" key="2">
    <source>
        <dbReference type="ARBA" id="ARBA00022723"/>
    </source>
</evidence>
<evidence type="ECO:0000313" key="8">
    <source>
        <dbReference type="Proteomes" id="UP001199816"/>
    </source>
</evidence>
<proteinExistence type="inferred from homology"/>
<dbReference type="Proteomes" id="UP001199816">
    <property type="component" value="Unassembled WGS sequence"/>
</dbReference>
<feature type="domain" description="Amidohydrolase-related" evidence="6">
    <location>
        <begin position="61"/>
        <end position="392"/>
    </location>
</feature>
<dbReference type="GO" id="GO:0008448">
    <property type="term" value="F:N-acetylglucosamine-6-phosphate deacetylase activity"/>
    <property type="evidence" value="ECO:0007669"/>
    <property type="project" value="UniProtKB-EC"/>
</dbReference>
<evidence type="ECO:0000259" key="6">
    <source>
        <dbReference type="Pfam" id="PF01979"/>
    </source>
</evidence>
<dbReference type="NCBIfam" id="TIGR00221">
    <property type="entry name" value="nagA"/>
    <property type="match status" value="1"/>
</dbReference>
<dbReference type="InterPro" id="IPR011059">
    <property type="entry name" value="Metal-dep_hydrolase_composite"/>
</dbReference>
<dbReference type="InterPro" id="IPR003764">
    <property type="entry name" value="GlcNAc_6-P_deAcase"/>
</dbReference>
<dbReference type="Gene3D" id="2.30.40.10">
    <property type="entry name" value="Urease, subunit C, domain 1"/>
    <property type="match status" value="1"/>
</dbReference>
<dbReference type="EMBL" id="JAJNEC010000005">
    <property type="protein sequence ID" value="MCD2422702.1"/>
    <property type="molecule type" value="Genomic_DNA"/>
</dbReference>
<name>A0ABS8PQX9_9BACT</name>
<dbReference type="Pfam" id="PF01979">
    <property type="entry name" value="Amidohydro_1"/>
    <property type="match status" value="1"/>
</dbReference>
<dbReference type="PIRSF" id="PIRSF038994">
    <property type="entry name" value="NagA"/>
    <property type="match status" value="1"/>
</dbReference>
<gene>
    <name evidence="7" type="primary">nagA</name>
    <name evidence="7" type="ORF">LQ567_08015</name>
</gene>
<sequence length="400" mass="42543">MQAISELQTTNKTICLRGNVMTGNGFQKTAVWFEKGVISAVGDATGADEEDMHIIDVGDAFIVPGFIDLHMHGIHQYLIDNGPADLKQIAQIILKYGITSFLPTVCPRREGEDIAFLKTLAVVQSEGANILGFHLEGPFIKLTGSLVANTIAKADPARVKALIEATKPYRSVFSISPDLDNITDIIPLMAAGNTPVFMTHTAANVMQTKAAIALGASHATHFYDVFPCPPVTEPGVRPCGIVEAILADEQISVDFILDGVHVDPIAVKMAMVCKANGPGRVCLITDSNIGAGLHAGRFIFGENGEVEIAYKGAPVRKTADNTLAGSGLTMDQAVRNAMEYLEIGLADAVTMASANPARVLGVADKKGTIAPGFDADMVVLDARHHVLQTWVSGEQRFVKG</sequence>
<dbReference type="SUPFAM" id="SSF51556">
    <property type="entry name" value="Metallo-dependent hydrolases"/>
    <property type="match status" value="1"/>
</dbReference>
<dbReference type="InterPro" id="IPR006680">
    <property type="entry name" value="Amidohydro-rel"/>
</dbReference>
<evidence type="ECO:0000256" key="1">
    <source>
        <dbReference type="ARBA" id="ARBA00010716"/>
    </source>
</evidence>
<dbReference type="SUPFAM" id="SSF51338">
    <property type="entry name" value="Composite domain of metallo-dependent hydrolases"/>
    <property type="match status" value="1"/>
</dbReference>
<dbReference type="RefSeq" id="WP_231003950.1">
    <property type="nucleotide sequence ID" value="NZ_JAJNEC010000005.1"/>
</dbReference>
<keyword evidence="3 5" id="KW-0378">Hydrolase</keyword>
<dbReference type="InterPro" id="IPR032466">
    <property type="entry name" value="Metal_Hydrolase"/>
</dbReference>
<accession>A0ABS8PQX9</accession>
<dbReference type="PANTHER" id="PTHR11113">
    <property type="entry name" value="N-ACETYLGLUCOSAMINE-6-PHOSPHATE DEACETYLASE"/>
    <property type="match status" value="1"/>
</dbReference>
<dbReference type="Gene3D" id="3.20.20.140">
    <property type="entry name" value="Metal-dependent hydrolases"/>
    <property type="match status" value="1"/>
</dbReference>
<dbReference type="EC" id="3.5.1.25" evidence="7"/>
<evidence type="ECO:0000256" key="5">
    <source>
        <dbReference type="PIRNR" id="PIRNR038994"/>
    </source>
</evidence>